<protein>
    <recommendedName>
        <fullName evidence="2">Peptidase A1 domain-containing protein</fullName>
    </recommendedName>
</protein>
<organism evidence="4 5">
    <name type="scientific">Didymodactylos carnosus</name>
    <dbReference type="NCBI Taxonomy" id="1234261"/>
    <lineage>
        <taxon>Eukaryota</taxon>
        <taxon>Metazoa</taxon>
        <taxon>Spiralia</taxon>
        <taxon>Gnathifera</taxon>
        <taxon>Rotifera</taxon>
        <taxon>Eurotatoria</taxon>
        <taxon>Bdelloidea</taxon>
        <taxon>Philodinida</taxon>
        <taxon>Philodinidae</taxon>
        <taxon>Didymodactylos</taxon>
    </lineage>
</organism>
<dbReference type="EMBL" id="CAJNOK010007609">
    <property type="protein sequence ID" value="CAF1039321.1"/>
    <property type="molecule type" value="Genomic_DNA"/>
</dbReference>
<feature type="compositionally biased region" description="Basic and acidic residues" evidence="1">
    <location>
        <begin position="610"/>
        <end position="620"/>
    </location>
</feature>
<evidence type="ECO:0000313" key="4">
    <source>
        <dbReference type="EMBL" id="CAF3807485.1"/>
    </source>
</evidence>
<dbReference type="AlphaFoldDB" id="A0A8S2JFM4"/>
<sequence>MKNSDLSPTKNSCTYNFDTFLIPDSNFTNPPLYNYAPITGSLLSNNSIQAAEEATVVIPKRNRQNISCTPRKRRKCSSIDDNLTANSNVQPIPGYQLRDRSSVIKTADDNMVSYDSTDNEEDDYYGDDELLLNEKVLQFLKFKDQHNITDEAIRIFNILENEYGICPTLLQLKKLRTMLNKNIPVKKCDHGAYLNVNDAVKLLIHSDPSMIDNVSNDVIHVKHNMDGTTIGASTNFLMSTISCIESGSNKQSATNIIPLGQFKFNAENRAEIERVIPDEFVNMMERKLVCLKNMKAELDIQMSLDMKMMWQVMGLYGITGQNKHKCPHCTASNMAEFGKYSAFDPKRGARTLNQQYQEIGKSKAGLGYQHQPLFNRKIHYQQVVTDILHMKLRISDILLAEIISLICTTDTIAERAQHLKNVMTFLEEHAKKTNTKHKFTLTKKNEIIVSGRLNAQMHERFLCDIPLYAILKNNHQAFFIRKLCSDFFGIMNMYGISDIYKHVKKESIDWCERYKNLFGSDAVTIYIHVLGNHAFEFHQEYDNLEKVGTSKEQWETRPAHRPGQRLNNVHTQLDSDNENNSDGCYEIDFVRPTTTAPRVLPSTGYSRVQQLRDGDNRESRYLQQPDDSRQTPQYTNQQRPVQVQETRDDNDSDSTYSQQSRVFRNQNRPFRGGNRDRSNGRGRGRGRGYYDNNSYYPPELLVFYDYVPRLGNKWFIMHSSDYVVKSANDTKCYSRFMSKGDVHSVGILGQGLFRRLYTVFDFGQNRIGFAESVS</sequence>
<dbReference type="Pfam" id="PF00026">
    <property type="entry name" value="Asp"/>
    <property type="match status" value="1"/>
</dbReference>
<dbReference type="InterPro" id="IPR033121">
    <property type="entry name" value="PEPTIDASE_A1"/>
</dbReference>
<gene>
    <name evidence="3" type="ORF">OVA965_LOCUS16399</name>
    <name evidence="4" type="ORF">TMI583_LOCUS16408</name>
</gene>
<dbReference type="InterPro" id="IPR021109">
    <property type="entry name" value="Peptidase_aspartic_dom_sf"/>
</dbReference>
<evidence type="ECO:0000313" key="3">
    <source>
        <dbReference type="EMBL" id="CAF1039321.1"/>
    </source>
</evidence>
<evidence type="ECO:0000259" key="2">
    <source>
        <dbReference type="Pfam" id="PF00026"/>
    </source>
</evidence>
<evidence type="ECO:0000256" key="1">
    <source>
        <dbReference type="SAM" id="MobiDB-lite"/>
    </source>
</evidence>
<dbReference type="EMBL" id="CAJOBA010007620">
    <property type="protein sequence ID" value="CAF3807485.1"/>
    <property type="molecule type" value="Genomic_DNA"/>
</dbReference>
<proteinExistence type="predicted"/>
<reference evidence="4" key="1">
    <citation type="submission" date="2021-02" db="EMBL/GenBank/DDBJ databases">
        <authorList>
            <person name="Nowell W R."/>
        </authorList>
    </citation>
    <scope>NUCLEOTIDE SEQUENCE</scope>
</reference>
<feature type="compositionally biased region" description="Polar residues" evidence="1">
    <location>
        <begin position="630"/>
        <end position="644"/>
    </location>
</feature>
<feature type="region of interest" description="Disordered" evidence="1">
    <location>
        <begin position="596"/>
        <end position="690"/>
    </location>
</feature>
<dbReference type="Proteomes" id="UP000677228">
    <property type="component" value="Unassembled WGS sequence"/>
</dbReference>
<feature type="compositionally biased region" description="Polar residues" evidence="1">
    <location>
        <begin position="565"/>
        <end position="580"/>
    </location>
</feature>
<dbReference type="SUPFAM" id="SSF50630">
    <property type="entry name" value="Acid proteases"/>
    <property type="match status" value="1"/>
</dbReference>
<feature type="region of interest" description="Disordered" evidence="1">
    <location>
        <begin position="549"/>
        <end position="580"/>
    </location>
</feature>
<name>A0A8S2JFM4_9BILA</name>
<feature type="compositionally biased region" description="Polar residues" evidence="1">
    <location>
        <begin position="653"/>
        <end position="668"/>
    </location>
</feature>
<evidence type="ECO:0000313" key="5">
    <source>
        <dbReference type="Proteomes" id="UP000682733"/>
    </source>
</evidence>
<dbReference type="Gene3D" id="2.40.70.10">
    <property type="entry name" value="Acid Proteases"/>
    <property type="match status" value="1"/>
</dbReference>
<feature type="compositionally biased region" description="Basic and acidic residues" evidence="1">
    <location>
        <begin position="549"/>
        <end position="558"/>
    </location>
</feature>
<comment type="caution">
    <text evidence="4">The sequence shown here is derived from an EMBL/GenBank/DDBJ whole genome shotgun (WGS) entry which is preliminary data.</text>
</comment>
<dbReference type="Proteomes" id="UP000682733">
    <property type="component" value="Unassembled WGS sequence"/>
</dbReference>
<accession>A0A8S2JFM4</accession>
<feature type="domain" description="Peptidase A1" evidence="2">
    <location>
        <begin position="710"/>
        <end position="771"/>
    </location>
</feature>